<evidence type="ECO:0000313" key="1">
    <source>
        <dbReference type="EMBL" id="KAI4301884.1"/>
    </source>
</evidence>
<keyword evidence="2" id="KW-1185">Reference proteome</keyword>
<organism evidence="1 2">
    <name type="scientific">Bauhinia variegata</name>
    <name type="common">Purple orchid tree</name>
    <name type="synonym">Phanera variegata</name>
    <dbReference type="NCBI Taxonomy" id="167791"/>
    <lineage>
        <taxon>Eukaryota</taxon>
        <taxon>Viridiplantae</taxon>
        <taxon>Streptophyta</taxon>
        <taxon>Embryophyta</taxon>
        <taxon>Tracheophyta</taxon>
        <taxon>Spermatophyta</taxon>
        <taxon>Magnoliopsida</taxon>
        <taxon>eudicotyledons</taxon>
        <taxon>Gunneridae</taxon>
        <taxon>Pentapetalae</taxon>
        <taxon>rosids</taxon>
        <taxon>fabids</taxon>
        <taxon>Fabales</taxon>
        <taxon>Fabaceae</taxon>
        <taxon>Cercidoideae</taxon>
        <taxon>Cercideae</taxon>
        <taxon>Bauhiniinae</taxon>
        <taxon>Bauhinia</taxon>
    </lineage>
</organism>
<sequence>MSQALGICLRLLENTRSSDSVRNTAAATFRQAVALIFDRVVLAESLPADKYGGQISRTTSVTSDISRSINLSDLLDHETVSGGPPLMRETLTETGKLGLRLLEDLTSMAAGGSVCFMPPVCSLLMTSLRTNVELDGEAGEPGFRRLVLRSVAHIIRLYSSSLVTECEVSFLYSNEDGWNMTRSEVSKISIRILMTRCEYILSRFLMDENESGERPLPKARLEEITYVLQELARLVVHPDTASILPLHPHLRSGLAKDKEKHDKRPHLLVLFPSFCDLVTSRELRIRELIQLLLQLVAKELSLEKQSLVS</sequence>
<protein>
    <submittedName>
        <fullName evidence="1">Uncharacterized protein</fullName>
    </submittedName>
</protein>
<reference evidence="1 2" key="1">
    <citation type="journal article" date="2022" name="DNA Res.">
        <title>Chromosomal-level genome assembly of the orchid tree Bauhinia variegata (Leguminosae; Cercidoideae) supports the allotetraploid origin hypothesis of Bauhinia.</title>
        <authorList>
            <person name="Zhong Y."/>
            <person name="Chen Y."/>
            <person name="Zheng D."/>
            <person name="Pang J."/>
            <person name="Liu Y."/>
            <person name="Luo S."/>
            <person name="Meng S."/>
            <person name="Qian L."/>
            <person name="Wei D."/>
            <person name="Dai S."/>
            <person name="Zhou R."/>
        </authorList>
    </citation>
    <scope>NUCLEOTIDE SEQUENCE [LARGE SCALE GENOMIC DNA]</scope>
    <source>
        <strain evidence="1">BV-YZ2020</strain>
    </source>
</reference>
<dbReference type="Proteomes" id="UP000828941">
    <property type="component" value="Chromosome 13"/>
</dbReference>
<gene>
    <name evidence="1" type="ORF">L6164_035121</name>
</gene>
<name>A0ACB9KX94_BAUVA</name>
<dbReference type="EMBL" id="CM039438">
    <property type="protein sequence ID" value="KAI4301884.1"/>
    <property type="molecule type" value="Genomic_DNA"/>
</dbReference>
<proteinExistence type="predicted"/>
<accession>A0ACB9KX94</accession>
<comment type="caution">
    <text evidence="1">The sequence shown here is derived from an EMBL/GenBank/DDBJ whole genome shotgun (WGS) entry which is preliminary data.</text>
</comment>
<evidence type="ECO:0000313" key="2">
    <source>
        <dbReference type="Proteomes" id="UP000828941"/>
    </source>
</evidence>